<organism evidence="1 2">
    <name type="scientific">Trifolium pratense</name>
    <name type="common">Red clover</name>
    <dbReference type="NCBI Taxonomy" id="57577"/>
    <lineage>
        <taxon>Eukaryota</taxon>
        <taxon>Viridiplantae</taxon>
        <taxon>Streptophyta</taxon>
        <taxon>Embryophyta</taxon>
        <taxon>Tracheophyta</taxon>
        <taxon>Spermatophyta</taxon>
        <taxon>Magnoliopsida</taxon>
        <taxon>eudicotyledons</taxon>
        <taxon>Gunneridae</taxon>
        <taxon>Pentapetalae</taxon>
        <taxon>rosids</taxon>
        <taxon>fabids</taxon>
        <taxon>Fabales</taxon>
        <taxon>Fabaceae</taxon>
        <taxon>Papilionoideae</taxon>
        <taxon>50 kb inversion clade</taxon>
        <taxon>NPAAA clade</taxon>
        <taxon>Hologalegina</taxon>
        <taxon>IRL clade</taxon>
        <taxon>Trifolieae</taxon>
        <taxon>Trifolium</taxon>
    </lineage>
</organism>
<evidence type="ECO:0000313" key="2">
    <source>
        <dbReference type="Proteomes" id="UP000236291"/>
    </source>
</evidence>
<gene>
    <name evidence="1" type="ORF">L195_g013868</name>
</gene>
<accession>A0A2K3PPB9</accession>
<proteinExistence type="predicted"/>
<feature type="non-terminal residue" evidence="1">
    <location>
        <position position="134"/>
    </location>
</feature>
<name>A0A2K3PPB9_TRIPR</name>
<reference evidence="1 2" key="1">
    <citation type="journal article" date="2014" name="Am. J. Bot.">
        <title>Genome assembly and annotation for red clover (Trifolium pratense; Fabaceae).</title>
        <authorList>
            <person name="Istvanek J."/>
            <person name="Jaros M."/>
            <person name="Krenek A."/>
            <person name="Repkova J."/>
        </authorList>
    </citation>
    <scope>NUCLEOTIDE SEQUENCE [LARGE SCALE GENOMIC DNA]</scope>
    <source>
        <strain evidence="2">cv. Tatra</strain>
        <tissue evidence="1">Young leaves</tissue>
    </source>
</reference>
<protein>
    <submittedName>
        <fullName evidence="1">Uncharacterized protein</fullName>
    </submittedName>
</protein>
<dbReference type="EMBL" id="ASHM01009109">
    <property type="protein sequence ID" value="PNY17130.1"/>
    <property type="molecule type" value="Genomic_DNA"/>
</dbReference>
<dbReference type="AlphaFoldDB" id="A0A2K3PPB9"/>
<evidence type="ECO:0000313" key="1">
    <source>
        <dbReference type="EMBL" id="PNY17130.1"/>
    </source>
</evidence>
<comment type="caution">
    <text evidence="1">The sequence shown here is derived from an EMBL/GenBank/DDBJ whole genome shotgun (WGS) entry which is preliminary data.</text>
</comment>
<dbReference type="Proteomes" id="UP000236291">
    <property type="component" value="Unassembled WGS sequence"/>
</dbReference>
<sequence>MLLRDVMVLGWPFHVVKREENALHSSLHEFMETTGIPPYSIVFKRVVPAASMVARPKHGVVLTRPHLGVGLTYVDFQPCYVVEGFGKEFDGRGLRSKMHGYKRKRCCVVCSNSFEKRFQRCEGRKVQHRDGKKT</sequence>
<reference evidence="1 2" key="2">
    <citation type="journal article" date="2017" name="Front. Plant Sci.">
        <title>Gene Classification and Mining of Molecular Markers Useful in Red Clover (Trifolium pratense) Breeding.</title>
        <authorList>
            <person name="Istvanek J."/>
            <person name="Dluhosova J."/>
            <person name="Dluhos P."/>
            <person name="Patkova L."/>
            <person name="Nedelnik J."/>
            <person name="Repkova J."/>
        </authorList>
    </citation>
    <scope>NUCLEOTIDE SEQUENCE [LARGE SCALE GENOMIC DNA]</scope>
    <source>
        <strain evidence="2">cv. Tatra</strain>
        <tissue evidence="1">Young leaves</tissue>
    </source>
</reference>